<proteinExistence type="predicted"/>
<keyword evidence="2" id="KW-1185">Reference proteome</keyword>
<dbReference type="EMBL" id="MU277209">
    <property type="protein sequence ID" value="KAI0062117.1"/>
    <property type="molecule type" value="Genomic_DNA"/>
</dbReference>
<organism evidence="1 2">
    <name type="scientific">Artomyces pyxidatus</name>
    <dbReference type="NCBI Taxonomy" id="48021"/>
    <lineage>
        <taxon>Eukaryota</taxon>
        <taxon>Fungi</taxon>
        <taxon>Dikarya</taxon>
        <taxon>Basidiomycota</taxon>
        <taxon>Agaricomycotina</taxon>
        <taxon>Agaricomycetes</taxon>
        <taxon>Russulales</taxon>
        <taxon>Auriscalpiaceae</taxon>
        <taxon>Artomyces</taxon>
    </lineage>
</organism>
<name>A0ACB8T0X2_9AGAM</name>
<sequence>MELRFSRNNLLNTVLRDERGEPLFRIHTTPGWTGRITTVSRFVAGRKSTSYARPPVEGVRRDNASDTDIHLMGLEEREVAQIEWHAFRQSVFCHGGQKKKIDSYMPGKGVLQRRRIFTASDGRAYRWVLGMRTCWLKTDDGNDAKLARFHRSSTGIIGEAHNTFLEISPEAVPILEELVMTFIWVERRREQREKAGKKYIWMKP</sequence>
<protein>
    <submittedName>
        <fullName evidence="1">Uncharacterized protein</fullName>
    </submittedName>
</protein>
<reference evidence="1" key="1">
    <citation type="submission" date="2021-03" db="EMBL/GenBank/DDBJ databases">
        <authorList>
            <consortium name="DOE Joint Genome Institute"/>
            <person name="Ahrendt S."/>
            <person name="Looney B.P."/>
            <person name="Miyauchi S."/>
            <person name="Morin E."/>
            <person name="Drula E."/>
            <person name="Courty P.E."/>
            <person name="Chicoki N."/>
            <person name="Fauchery L."/>
            <person name="Kohler A."/>
            <person name="Kuo A."/>
            <person name="Labutti K."/>
            <person name="Pangilinan J."/>
            <person name="Lipzen A."/>
            <person name="Riley R."/>
            <person name="Andreopoulos W."/>
            <person name="He G."/>
            <person name="Johnson J."/>
            <person name="Barry K.W."/>
            <person name="Grigoriev I.V."/>
            <person name="Nagy L."/>
            <person name="Hibbett D."/>
            <person name="Henrissat B."/>
            <person name="Matheny P.B."/>
            <person name="Labbe J."/>
            <person name="Martin F."/>
        </authorList>
    </citation>
    <scope>NUCLEOTIDE SEQUENCE</scope>
    <source>
        <strain evidence="1">HHB10654</strain>
    </source>
</reference>
<comment type="caution">
    <text evidence="1">The sequence shown here is derived from an EMBL/GenBank/DDBJ whole genome shotgun (WGS) entry which is preliminary data.</text>
</comment>
<reference evidence="1" key="2">
    <citation type="journal article" date="2022" name="New Phytol.">
        <title>Evolutionary transition to the ectomycorrhizal habit in the genomes of a hyperdiverse lineage of mushroom-forming fungi.</title>
        <authorList>
            <person name="Looney B."/>
            <person name="Miyauchi S."/>
            <person name="Morin E."/>
            <person name="Drula E."/>
            <person name="Courty P.E."/>
            <person name="Kohler A."/>
            <person name="Kuo A."/>
            <person name="LaButti K."/>
            <person name="Pangilinan J."/>
            <person name="Lipzen A."/>
            <person name="Riley R."/>
            <person name="Andreopoulos W."/>
            <person name="He G."/>
            <person name="Johnson J."/>
            <person name="Nolan M."/>
            <person name="Tritt A."/>
            <person name="Barry K.W."/>
            <person name="Grigoriev I.V."/>
            <person name="Nagy L.G."/>
            <person name="Hibbett D."/>
            <person name="Henrissat B."/>
            <person name="Matheny P.B."/>
            <person name="Labbe J."/>
            <person name="Martin F.M."/>
        </authorList>
    </citation>
    <scope>NUCLEOTIDE SEQUENCE</scope>
    <source>
        <strain evidence="1">HHB10654</strain>
    </source>
</reference>
<gene>
    <name evidence="1" type="ORF">BV25DRAFT_1916401</name>
</gene>
<dbReference type="Proteomes" id="UP000814140">
    <property type="component" value="Unassembled WGS sequence"/>
</dbReference>
<evidence type="ECO:0000313" key="2">
    <source>
        <dbReference type="Proteomes" id="UP000814140"/>
    </source>
</evidence>
<evidence type="ECO:0000313" key="1">
    <source>
        <dbReference type="EMBL" id="KAI0062117.1"/>
    </source>
</evidence>
<accession>A0ACB8T0X2</accession>